<reference evidence="3" key="2">
    <citation type="submission" date="2020-09" db="EMBL/GenBank/DDBJ databases">
        <authorList>
            <person name="Sun Q."/>
            <person name="Zhou Y."/>
        </authorList>
    </citation>
    <scope>NUCLEOTIDE SEQUENCE</scope>
    <source>
        <strain evidence="3">CGMCC 4.7430</strain>
    </source>
</reference>
<name>A0A918E4F4_9ACTN</name>
<dbReference type="RefSeq" id="WP_189138800.1">
    <property type="nucleotide sequence ID" value="NZ_BMNK01000003.1"/>
</dbReference>
<evidence type="ECO:0000256" key="1">
    <source>
        <dbReference type="ARBA" id="ARBA00008007"/>
    </source>
</evidence>
<dbReference type="EMBL" id="BMNK01000003">
    <property type="protein sequence ID" value="GGP05720.1"/>
    <property type="molecule type" value="Genomic_DNA"/>
</dbReference>
<keyword evidence="4" id="KW-1185">Reference proteome</keyword>
<dbReference type="Proteomes" id="UP000660745">
    <property type="component" value="Unassembled WGS sequence"/>
</dbReference>
<evidence type="ECO:0000259" key="2">
    <source>
        <dbReference type="Pfam" id="PF00156"/>
    </source>
</evidence>
<dbReference type="InterPro" id="IPR029057">
    <property type="entry name" value="PRTase-like"/>
</dbReference>
<proteinExistence type="inferred from homology"/>
<dbReference type="PANTHER" id="PTHR47505">
    <property type="entry name" value="DNA UTILIZATION PROTEIN YHGH"/>
    <property type="match status" value="1"/>
</dbReference>
<organism evidence="3 4">
    <name type="scientific">Nonomuraea glycinis</name>
    <dbReference type="NCBI Taxonomy" id="2047744"/>
    <lineage>
        <taxon>Bacteria</taxon>
        <taxon>Bacillati</taxon>
        <taxon>Actinomycetota</taxon>
        <taxon>Actinomycetes</taxon>
        <taxon>Streptosporangiales</taxon>
        <taxon>Streptosporangiaceae</taxon>
        <taxon>Nonomuraea</taxon>
    </lineage>
</organism>
<gene>
    <name evidence="3" type="ORF">GCM10012278_26390</name>
</gene>
<dbReference type="SUPFAM" id="SSF53271">
    <property type="entry name" value="PRTase-like"/>
    <property type="match status" value="1"/>
</dbReference>
<comment type="caution">
    <text evidence="3">The sequence shown here is derived from an EMBL/GenBank/DDBJ whole genome shotgun (WGS) entry which is preliminary data.</text>
</comment>
<dbReference type="Pfam" id="PF00156">
    <property type="entry name" value="Pribosyltran"/>
    <property type="match status" value="1"/>
</dbReference>
<sequence>MLDTLLTLLAPQSCVGCGSAGARLCDGCLGRVAAAPGRRMPSPCPPGLPECWSAAPYTGALRKAVVAYKERGETALGSVLAEVLAFTVAFAVRAGRVRGPFAVVPVPSARRSVRGRGHDPVGGLAAPAVRRLRVCGVEARVWPVLRQVREVADQAGLSSTQRAANLASSLRVRDGAGEPPGASVLLLDDVVTTGRTLAEAARALRAAGTVVPLAVTLAATRRKERCRLR</sequence>
<feature type="domain" description="Phosphoribosyltransferase" evidence="2">
    <location>
        <begin position="158"/>
        <end position="223"/>
    </location>
</feature>
<evidence type="ECO:0000313" key="3">
    <source>
        <dbReference type="EMBL" id="GGP05720.1"/>
    </source>
</evidence>
<dbReference type="AlphaFoldDB" id="A0A918E4F4"/>
<dbReference type="InterPro" id="IPR051910">
    <property type="entry name" value="ComF/GntX_DNA_util-trans"/>
</dbReference>
<dbReference type="Gene3D" id="3.40.50.2020">
    <property type="match status" value="1"/>
</dbReference>
<reference evidence="3" key="1">
    <citation type="journal article" date="2014" name="Int. J. Syst. Evol. Microbiol.">
        <title>Complete genome sequence of Corynebacterium casei LMG S-19264T (=DSM 44701T), isolated from a smear-ripened cheese.</title>
        <authorList>
            <consortium name="US DOE Joint Genome Institute (JGI-PGF)"/>
            <person name="Walter F."/>
            <person name="Albersmeier A."/>
            <person name="Kalinowski J."/>
            <person name="Ruckert C."/>
        </authorList>
    </citation>
    <scope>NUCLEOTIDE SEQUENCE</scope>
    <source>
        <strain evidence="3">CGMCC 4.7430</strain>
    </source>
</reference>
<accession>A0A918E4F4</accession>
<comment type="similarity">
    <text evidence="1">Belongs to the ComF/GntX family.</text>
</comment>
<evidence type="ECO:0000313" key="4">
    <source>
        <dbReference type="Proteomes" id="UP000660745"/>
    </source>
</evidence>
<dbReference type="InterPro" id="IPR000836">
    <property type="entry name" value="PRTase_dom"/>
</dbReference>
<dbReference type="PANTHER" id="PTHR47505:SF1">
    <property type="entry name" value="DNA UTILIZATION PROTEIN YHGH"/>
    <property type="match status" value="1"/>
</dbReference>
<protein>
    <recommendedName>
        <fullName evidence="2">Phosphoribosyltransferase domain-containing protein</fullName>
    </recommendedName>
</protein>